<dbReference type="EMBL" id="FQXD01000012">
    <property type="protein sequence ID" value="SHH72017.1"/>
    <property type="molecule type" value="Genomic_DNA"/>
</dbReference>
<reference evidence="3" key="1">
    <citation type="submission" date="2016-11" db="EMBL/GenBank/DDBJ databases">
        <authorList>
            <person name="Varghese N."/>
            <person name="Submissions S."/>
        </authorList>
    </citation>
    <scope>NUCLEOTIDE SEQUENCE [LARGE SCALE GENOMIC DNA]</scope>
    <source>
        <strain evidence="3">CGMCC 1.6496</strain>
    </source>
</reference>
<evidence type="ECO:0000313" key="2">
    <source>
        <dbReference type="EMBL" id="SHH72017.1"/>
    </source>
</evidence>
<evidence type="ECO:0000313" key="3">
    <source>
        <dbReference type="Proteomes" id="UP000184079"/>
    </source>
</evidence>
<organism evidence="2 3">
    <name type="scientific">Virgibacillus chiguensis</name>
    <dbReference type="NCBI Taxonomy" id="411959"/>
    <lineage>
        <taxon>Bacteria</taxon>
        <taxon>Bacillati</taxon>
        <taxon>Bacillota</taxon>
        <taxon>Bacilli</taxon>
        <taxon>Bacillales</taxon>
        <taxon>Bacillaceae</taxon>
        <taxon>Virgibacillus</taxon>
    </lineage>
</organism>
<dbReference type="AlphaFoldDB" id="A0A1M5V9V1"/>
<keyword evidence="3" id="KW-1185">Reference proteome</keyword>
<evidence type="ECO:0000259" key="1">
    <source>
        <dbReference type="Pfam" id="PF14294"/>
    </source>
</evidence>
<proteinExistence type="predicted"/>
<protein>
    <recommendedName>
        <fullName evidence="1">DUF4372 domain-containing protein</fullName>
    </recommendedName>
</protein>
<gene>
    <name evidence="2" type="ORF">SAMN05421807_1125</name>
</gene>
<dbReference type="Pfam" id="PF14294">
    <property type="entry name" value="DUF4372"/>
    <property type="match status" value="1"/>
</dbReference>
<accession>A0A1M5V9V1</accession>
<dbReference type="RefSeq" id="WP_139300162.1">
    <property type="nucleotide sequence ID" value="NZ_FQXD01000012.1"/>
</dbReference>
<dbReference type="OrthoDB" id="368860at2"/>
<sequence>MDNHTIKTVFKEYIHPLDSKIIQTMTAITELDKYVKKLDTITFINLFIYAQLKNEVA</sequence>
<dbReference type="Proteomes" id="UP000184079">
    <property type="component" value="Unassembled WGS sequence"/>
</dbReference>
<feature type="domain" description="DUF4372" evidence="1">
    <location>
        <begin position="7"/>
        <end position="54"/>
    </location>
</feature>
<name>A0A1M5V9V1_9BACI</name>
<dbReference type="InterPro" id="IPR025399">
    <property type="entry name" value="DUF4372"/>
</dbReference>